<dbReference type="EMBL" id="VRMN01000008">
    <property type="protein sequence ID" value="KAA8492795.1"/>
    <property type="molecule type" value="Genomic_DNA"/>
</dbReference>
<feature type="region of interest" description="Disordered" evidence="1">
    <location>
        <begin position="102"/>
        <end position="129"/>
    </location>
</feature>
<name>A0A5J4YNL9_PORPP</name>
<gene>
    <name evidence="2" type="ORF">FVE85_9067</name>
</gene>
<feature type="compositionally biased region" description="Polar residues" evidence="1">
    <location>
        <begin position="42"/>
        <end position="52"/>
    </location>
</feature>
<feature type="compositionally biased region" description="Basic and acidic residues" evidence="1">
    <location>
        <begin position="1"/>
        <end position="11"/>
    </location>
</feature>
<proteinExistence type="predicted"/>
<evidence type="ECO:0000313" key="2">
    <source>
        <dbReference type="EMBL" id="KAA8492795.1"/>
    </source>
</evidence>
<protein>
    <submittedName>
        <fullName evidence="2">Uncharacterized protein</fullName>
    </submittedName>
</protein>
<dbReference type="AlphaFoldDB" id="A0A5J4YNL9"/>
<feature type="compositionally biased region" description="Basic and acidic residues" evidence="1">
    <location>
        <begin position="27"/>
        <end position="36"/>
    </location>
</feature>
<keyword evidence="3" id="KW-1185">Reference proteome</keyword>
<feature type="region of interest" description="Disordered" evidence="1">
    <location>
        <begin position="1"/>
        <end position="66"/>
    </location>
</feature>
<organism evidence="2 3">
    <name type="scientific">Porphyridium purpureum</name>
    <name type="common">Red alga</name>
    <name type="synonym">Porphyridium cruentum</name>
    <dbReference type="NCBI Taxonomy" id="35688"/>
    <lineage>
        <taxon>Eukaryota</taxon>
        <taxon>Rhodophyta</taxon>
        <taxon>Bangiophyceae</taxon>
        <taxon>Porphyridiales</taxon>
        <taxon>Porphyridiaceae</taxon>
        <taxon>Porphyridium</taxon>
    </lineage>
</organism>
<sequence length="129" mass="13658">MAENENEHARMDALQPCHNSSEAASQVREELLEKTHGGISGEQGQEVVSTEQSSDHAHASAKSTRGGYEAVDICRQFIVDCNANGLDPGPLLLLQKNNLVPAGSTQLPVPEAVSRRAAAQLPDEGASSK</sequence>
<evidence type="ECO:0000256" key="1">
    <source>
        <dbReference type="SAM" id="MobiDB-lite"/>
    </source>
</evidence>
<comment type="caution">
    <text evidence="2">The sequence shown here is derived from an EMBL/GenBank/DDBJ whole genome shotgun (WGS) entry which is preliminary data.</text>
</comment>
<accession>A0A5J4YNL9</accession>
<dbReference type="Proteomes" id="UP000324585">
    <property type="component" value="Unassembled WGS sequence"/>
</dbReference>
<reference evidence="3" key="1">
    <citation type="journal article" date="2019" name="Nat. Commun.">
        <title>Expansion of phycobilisome linker gene families in mesophilic red algae.</title>
        <authorList>
            <person name="Lee J."/>
            <person name="Kim D."/>
            <person name="Bhattacharya D."/>
            <person name="Yoon H.S."/>
        </authorList>
    </citation>
    <scope>NUCLEOTIDE SEQUENCE [LARGE SCALE GENOMIC DNA]</scope>
    <source>
        <strain evidence="3">CCMP 1328</strain>
    </source>
</reference>
<evidence type="ECO:0000313" key="3">
    <source>
        <dbReference type="Proteomes" id="UP000324585"/>
    </source>
</evidence>